<dbReference type="AlphaFoldDB" id="A0A250DUS5"/>
<organism evidence="6 7">
    <name type="scientific">Variovorax boronicumulans</name>
    <dbReference type="NCBI Taxonomy" id="436515"/>
    <lineage>
        <taxon>Bacteria</taxon>
        <taxon>Pseudomonadati</taxon>
        <taxon>Pseudomonadota</taxon>
        <taxon>Betaproteobacteria</taxon>
        <taxon>Burkholderiales</taxon>
        <taxon>Comamonadaceae</taxon>
        <taxon>Variovorax</taxon>
    </lineage>
</organism>
<keyword evidence="4 5" id="KW-0884">PQQ biosynthesis</keyword>
<dbReference type="NCBIfam" id="TIGR02107">
    <property type="entry name" value="PQQ_syn_pqqA"/>
    <property type="match status" value="1"/>
</dbReference>
<feature type="cross-link" description="Pyrroloquinoline quinone (Glu-Tyr)" evidence="5">
    <location>
        <begin position="16"/>
        <end position="20"/>
    </location>
</feature>
<comment type="function">
    <text evidence="5">Required for coenzyme pyrroloquinoline quinone (PQQ) biosynthesis. PQQ is probably formed by cross-linking a specific glutamate to a specific tyrosine residue and excising these residues from the peptide.</text>
</comment>
<protein>
    <recommendedName>
        <fullName evidence="3 5">Coenzyme PQQ synthesis protein A</fullName>
    </recommendedName>
    <alternativeName>
        <fullName evidence="5">Pyrroloquinoline quinone biosynthesis protein A</fullName>
    </alternativeName>
</protein>
<proteinExistence type="inferred from homology"/>
<dbReference type="UniPathway" id="UPA00539"/>
<sequence length="24" mass="3031">MKWCKPEFEEMRFGFEITMYISAR</sequence>
<evidence type="ECO:0000256" key="1">
    <source>
        <dbReference type="ARBA" id="ARBA00004886"/>
    </source>
</evidence>
<dbReference type="RefSeq" id="WP_013539171.1">
    <property type="nucleotide sequence ID" value="NZ_BKDH01000001.1"/>
</dbReference>
<evidence type="ECO:0000313" key="7">
    <source>
        <dbReference type="Proteomes" id="UP000217154"/>
    </source>
</evidence>
<dbReference type="GeneID" id="95664130"/>
<dbReference type="GO" id="GO:0018189">
    <property type="term" value="P:pyrroloquinoline quinone biosynthetic process"/>
    <property type="evidence" value="ECO:0007669"/>
    <property type="project" value="UniProtKB-UniRule"/>
</dbReference>
<evidence type="ECO:0000256" key="4">
    <source>
        <dbReference type="ARBA" id="ARBA00022905"/>
    </source>
</evidence>
<dbReference type="EMBL" id="CP023284">
    <property type="protein sequence ID" value="ATA57703.1"/>
    <property type="molecule type" value="Genomic_DNA"/>
</dbReference>
<reference evidence="6 7" key="1">
    <citation type="submission" date="2017-09" db="EMBL/GenBank/DDBJ databases">
        <title>The diverse metabolic capabilities of V. boronicumulans make it an excellent choice for continued studies on novel biodegradation.</title>
        <authorList>
            <person name="Sun S."/>
        </authorList>
    </citation>
    <scope>NUCLEOTIDE SEQUENCE [LARGE SCALE GENOMIC DNA]</scope>
    <source>
        <strain evidence="6 7">J1</strain>
    </source>
</reference>
<accession>A0A250DUS5</accession>
<evidence type="ECO:0000256" key="3">
    <source>
        <dbReference type="ARBA" id="ARBA00015086"/>
    </source>
</evidence>
<dbReference type="Pfam" id="PF08042">
    <property type="entry name" value="PqqA"/>
    <property type="match status" value="1"/>
</dbReference>
<gene>
    <name evidence="5 6" type="primary">pqqA</name>
    <name evidence="6" type="ORF">CKY39_11325</name>
</gene>
<comment type="similarity">
    <text evidence="2 5">Belongs to the PqqA family.</text>
</comment>
<dbReference type="KEGG" id="vbo:CKY39_11325"/>
<dbReference type="HAMAP" id="MF_00656">
    <property type="entry name" value="PQQ_syn_PqqA"/>
    <property type="match status" value="1"/>
</dbReference>
<evidence type="ECO:0000256" key="2">
    <source>
        <dbReference type="ARBA" id="ARBA00009325"/>
    </source>
</evidence>
<comment type="pathway">
    <text evidence="1 5">Cofactor biosynthesis; pyrroloquinoline quinone biosynthesis.</text>
</comment>
<dbReference type="Proteomes" id="UP000217154">
    <property type="component" value="Chromosome"/>
</dbReference>
<dbReference type="InterPro" id="IPR011725">
    <property type="entry name" value="PQQ_synth_PqqA"/>
</dbReference>
<evidence type="ECO:0000256" key="5">
    <source>
        <dbReference type="HAMAP-Rule" id="MF_00656"/>
    </source>
</evidence>
<name>A0A250DUS5_9BURK</name>
<evidence type="ECO:0000313" key="6">
    <source>
        <dbReference type="EMBL" id="ATA57703.1"/>
    </source>
</evidence>